<dbReference type="SUPFAM" id="SSF48726">
    <property type="entry name" value="Immunoglobulin"/>
    <property type="match status" value="6"/>
</dbReference>
<dbReference type="EMBL" id="UYRS01018545">
    <property type="protein sequence ID" value="VDK37461.1"/>
    <property type="molecule type" value="Genomic_DNA"/>
</dbReference>
<keyword evidence="1" id="KW-0393">Immunoglobulin domain</keyword>
<evidence type="ECO:0000256" key="3">
    <source>
        <dbReference type="SAM" id="Phobius"/>
    </source>
</evidence>
<dbReference type="InterPro" id="IPR013098">
    <property type="entry name" value="Ig_I-set"/>
</dbReference>
<dbReference type="GO" id="GO:0007156">
    <property type="term" value="P:homophilic cell adhesion via plasma membrane adhesion molecules"/>
    <property type="evidence" value="ECO:0007669"/>
    <property type="project" value="TreeGrafter"/>
</dbReference>
<feature type="domain" description="Ig-like" evidence="4">
    <location>
        <begin position="197"/>
        <end position="287"/>
    </location>
</feature>
<keyword evidence="3" id="KW-1133">Transmembrane helix</keyword>
<keyword evidence="6" id="KW-1185">Reference proteome</keyword>
<evidence type="ECO:0000313" key="6">
    <source>
        <dbReference type="Proteomes" id="UP000282613"/>
    </source>
</evidence>
<organism evidence="7">
    <name type="scientific">Taenia asiatica</name>
    <name type="common">Asian tapeworm</name>
    <dbReference type="NCBI Taxonomy" id="60517"/>
    <lineage>
        <taxon>Eukaryota</taxon>
        <taxon>Metazoa</taxon>
        <taxon>Spiralia</taxon>
        <taxon>Lophotrochozoa</taxon>
        <taxon>Platyhelminthes</taxon>
        <taxon>Cestoda</taxon>
        <taxon>Eucestoda</taxon>
        <taxon>Cyclophyllidea</taxon>
        <taxon>Taeniidae</taxon>
        <taxon>Taenia</taxon>
    </lineage>
</organism>
<feature type="domain" description="Ig-like" evidence="4">
    <location>
        <begin position="42"/>
        <end position="139"/>
    </location>
</feature>
<accession>A0A0R3W8Y6</accession>
<dbReference type="WBParaSite" id="TASK_0000686701-mRNA-1">
    <property type="protein sequence ID" value="TASK_0000686701-mRNA-1"/>
    <property type="gene ID" value="TASK_0000686701"/>
</dbReference>
<dbReference type="GO" id="GO:0005886">
    <property type="term" value="C:plasma membrane"/>
    <property type="evidence" value="ECO:0007669"/>
    <property type="project" value="TreeGrafter"/>
</dbReference>
<dbReference type="STRING" id="60517.A0A0R3W8Y6"/>
<dbReference type="CDD" id="cd00096">
    <property type="entry name" value="Ig"/>
    <property type="match status" value="3"/>
</dbReference>
<feature type="domain" description="Ig-like" evidence="4">
    <location>
        <begin position="718"/>
        <end position="846"/>
    </location>
</feature>
<dbReference type="InterPro" id="IPR003599">
    <property type="entry name" value="Ig_sub"/>
</dbReference>
<evidence type="ECO:0000256" key="2">
    <source>
        <dbReference type="SAM" id="MobiDB-lite"/>
    </source>
</evidence>
<feature type="transmembrane region" description="Helical" evidence="3">
    <location>
        <begin position="871"/>
        <end position="894"/>
    </location>
</feature>
<dbReference type="InterPro" id="IPR013783">
    <property type="entry name" value="Ig-like_fold"/>
</dbReference>
<dbReference type="AlphaFoldDB" id="A0A0R3W8Y6"/>
<feature type="compositionally biased region" description="Gly residues" evidence="2">
    <location>
        <begin position="1001"/>
        <end position="1010"/>
    </location>
</feature>
<dbReference type="PANTHER" id="PTHR10075:SF103">
    <property type="entry name" value="ROUNDABOUT HOMOLOG 4"/>
    <property type="match status" value="1"/>
</dbReference>
<feature type="domain" description="Ig-like" evidence="4">
    <location>
        <begin position="644"/>
        <end position="711"/>
    </location>
</feature>
<proteinExistence type="predicted"/>
<name>A0A0R3W8Y6_TAEAS</name>
<dbReference type="SMART" id="SM00408">
    <property type="entry name" value="IGc2"/>
    <property type="match status" value="5"/>
</dbReference>
<sequence length="1123" mass="124224">MAGRRPDEKRRRSLGMGSSKLRIVPYMCSTFVDTRPTPHMRPCASTDSFYFTRSPRDQDVEEGQPLRLECAVQPNEDIHYSWLQNGVRLDPERQSGRRYLEGDSNLRILHADREIDPGRYQCQALNKTSKFVSASREASINVYLSFLSVPPAPLRVDADRMSHPIASARNTPRSQWQKQQKKQQQQQEAAVAFWMEPEIEVRLVRPGRLEDIRLGELVELTCDVQAHPPAKMNNIFWFHNGNGRLPNMRTLPNGNLLIDAFGMQHVGSFHCRVIHAAGKVDSRPPFVIQMTDEDSPRVNASVSGKNFLKYALAELSTELVCPRPPAAPEDGPVIVVWGFMTRLGEQQQPITSLPSVRLMGEADSILTIDRFKPVHANFYTCEVNVPTTSERYFYVFQVYLAELFTPKPSNFAPRPRQNQPLAIRLGEKLELRYYEDLTPSQSYTAENISNPPPRIEWFRLSSGHQEPTRIPPEPNTHAEANMRVYVKNERHLVIKDAREGDSDAYEMVLSSIAGRVSVPFQIMVSFPPEFEPAKESQTLDEGEPLMLSCHIRRRSIPGSRIYWEKDGRPLVNYGNDILAEGDGERLRLPHVTVDHQGRYQCFVITDGYPRKFPGQIQHIEVRGRLQFVREIKEHFLEVNVQGKLTCKVRGYGQLNVDWFRKTVNGLEPIQKPNQVENGVLIFQYVQKQDAGEYVCVARSNYRDGEIQMNVKVIVGEKPRISDISTNQTIQEGSRLVLNCKASGDPRPQISWIVKRPNIRDPFIYSALMSGQPNTESILENVFDPGRVGIEDAGGSLINPGPLDDRIQVLPNGSLVINQVLLKDEAEYICIAGNKHAIQTRQGVHVSVLTPHEYAKLEHGEETLSPGMARTIVIVVNCAIAYLGLIFGLTVYCSVRYFKNRRHRAQNAKTPESGHLIAQGGPSLTQDNNCVLLLNDEMMTTGSRAPTGSPNDTSATDLGVMQNFSNYRNNGSAKTYSPANNFVMGNDGPPPPSRQLFPPTTGAGGGGGGANGTVYPVSVTSTTTGESCGSRMVAAPPPTPLDSRSHRSGLSSSGNSASAYSRSLISGASNSTGPPPPSFTSGGGGGAYAVHGSGGGSGGSIVLNGGALGGQYHHPPEMMGAYNH</sequence>
<dbReference type="SMART" id="SM00409">
    <property type="entry name" value="IG"/>
    <property type="match status" value="6"/>
</dbReference>
<dbReference type="InterPro" id="IPR007110">
    <property type="entry name" value="Ig-like_dom"/>
</dbReference>
<dbReference type="GO" id="GO:0070593">
    <property type="term" value="P:dendrite self-avoidance"/>
    <property type="evidence" value="ECO:0007669"/>
    <property type="project" value="TreeGrafter"/>
</dbReference>
<evidence type="ECO:0000313" key="7">
    <source>
        <dbReference type="WBParaSite" id="TASK_0000686701-mRNA-1"/>
    </source>
</evidence>
<dbReference type="GO" id="GO:0007411">
    <property type="term" value="P:axon guidance"/>
    <property type="evidence" value="ECO:0007669"/>
    <property type="project" value="TreeGrafter"/>
</dbReference>
<dbReference type="Pfam" id="PF07679">
    <property type="entry name" value="I-set"/>
    <property type="match status" value="2"/>
</dbReference>
<dbReference type="OrthoDB" id="2413561at2759"/>
<gene>
    <name evidence="5" type="ORF">TASK_LOCUS6868</name>
</gene>
<dbReference type="Pfam" id="PF13927">
    <property type="entry name" value="Ig_3"/>
    <property type="match status" value="2"/>
</dbReference>
<evidence type="ECO:0000259" key="4">
    <source>
        <dbReference type="PROSITE" id="PS50835"/>
    </source>
</evidence>
<feature type="domain" description="Ig-like" evidence="4">
    <location>
        <begin position="528"/>
        <end position="603"/>
    </location>
</feature>
<evidence type="ECO:0000256" key="1">
    <source>
        <dbReference type="ARBA" id="ARBA00023319"/>
    </source>
</evidence>
<dbReference type="PANTHER" id="PTHR10075">
    <property type="entry name" value="BASIGIN RELATED"/>
    <property type="match status" value="1"/>
</dbReference>
<dbReference type="GO" id="GO:0098632">
    <property type="term" value="F:cell-cell adhesion mediator activity"/>
    <property type="evidence" value="ECO:0007669"/>
    <property type="project" value="TreeGrafter"/>
</dbReference>
<feature type="compositionally biased region" description="Low complexity" evidence="2">
    <location>
        <begin position="1047"/>
        <end position="1071"/>
    </location>
</feature>
<dbReference type="InterPro" id="IPR036179">
    <property type="entry name" value="Ig-like_dom_sf"/>
</dbReference>
<evidence type="ECO:0000313" key="5">
    <source>
        <dbReference type="EMBL" id="VDK37461.1"/>
    </source>
</evidence>
<keyword evidence="3" id="KW-0472">Membrane</keyword>
<reference evidence="7" key="1">
    <citation type="submission" date="2016-04" db="UniProtKB">
        <authorList>
            <consortium name="WormBaseParasite"/>
        </authorList>
    </citation>
    <scope>IDENTIFICATION</scope>
</reference>
<dbReference type="PROSITE" id="PS50835">
    <property type="entry name" value="IG_LIKE"/>
    <property type="match status" value="5"/>
</dbReference>
<keyword evidence="3" id="KW-0812">Transmembrane</keyword>
<reference evidence="5 6" key="2">
    <citation type="submission" date="2018-11" db="EMBL/GenBank/DDBJ databases">
        <authorList>
            <consortium name="Pathogen Informatics"/>
        </authorList>
    </citation>
    <scope>NUCLEOTIDE SEQUENCE [LARGE SCALE GENOMIC DNA]</scope>
</reference>
<dbReference type="InterPro" id="IPR003598">
    <property type="entry name" value="Ig_sub2"/>
</dbReference>
<dbReference type="Proteomes" id="UP000282613">
    <property type="component" value="Unassembled WGS sequence"/>
</dbReference>
<feature type="region of interest" description="Disordered" evidence="2">
    <location>
        <begin position="983"/>
        <end position="1084"/>
    </location>
</feature>
<dbReference type="GO" id="GO:0030424">
    <property type="term" value="C:axon"/>
    <property type="evidence" value="ECO:0007669"/>
    <property type="project" value="TreeGrafter"/>
</dbReference>
<dbReference type="Gene3D" id="2.60.40.10">
    <property type="entry name" value="Immunoglobulins"/>
    <property type="match status" value="6"/>
</dbReference>
<protein>
    <submittedName>
        <fullName evidence="7">Ig-like domain-containing protein</fullName>
    </submittedName>
</protein>